<keyword evidence="5 8" id="KW-0560">Oxidoreductase</keyword>
<keyword evidence="4" id="KW-0274">FAD</keyword>
<organism evidence="8 9">
    <name type="scientific">Conexibacter stalactiti</name>
    <dbReference type="NCBI Taxonomy" id="1940611"/>
    <lineage>
        <taxon>Bacteria</taxon>
        <taxon>Bacillati</taxon>
        <taxon>Actinomycetota</taxon>
        <taxon>Thermoleophilia</taxon>
        <taxon>Solirubrobacterales</taxon>
        <taxon>Conexibacteraceae</taxon>
        <taxon>Conexibacter</taxon>
    </lineage>
</organism>
<dbReference type="Gene3D" id="2.40.110.10">
    <property type="entry name" value="Butyryl-CoA Dehydrogenase, subunit A, domain 2"/>
    <property type="match status" value="1"/>
</dbReference>
<dbReference type="PANTHER" id="PTHR43884">
    <property type="entry name" value="ACYL-COA DEHYDROGENASE"/>
    <property type="match status" value="1"/>
</dbReference>
<protein>
    <submittedName>
        <fullName evidence="8">Acyl-CoA dehydrogenase family protein</fullName>
        <ecNumber evidence="8">1.-.-.-</ecNumber>
    </submittedName>
</protein>
<evidence type="ECO:0000256" key="5">
    <source>
        <dbReference type="ARBA" id="ARBA00023002"/>
    </source>
</evidence>
<name>A0ABU4HHJ2_9ACTN</name>
<feature type="domain" description="Acyl-CoA dehydrogenase/oxidase C-terminal" evidence="6">
    <location>
        <begin position="223"/>
        <end position="356"/>
    </location>
</feature>
<dbReference type="Gene3D" id="1.20.140.10">
    <property type="entry name" value="Butyryl-CoA Dehydrogenase, subunit A, domain 3"/>
    <property type="match status" value="1"/>
</dbReference>
<dbReference type="Pfam" id="PF00441">
    <property type="entry name" value="Acyl-CoA_dh_1"/>
    <property type="match status" value="1"/>
</dbReference>
<dbReference type="GO" id="GO:0016491">
    <property type="term" value="F:oxidoreductase activity"/>
    <property type="evidence" value="ECO:0007669"/>
    <property type="project" value="UniProtKB-KW"/>
</dbReference>
<dbReference type="RefSeq" id="WP_318595038.1">
    <property type="nucleotide sequence ID" value="NZ_JAWSTH010000001.1"/>
</dbReference>
<comment type="cofactor">
    <cofactor evidence="1">
        <name>FAD</name>
        <dbReference type="ChEBI" id="CHEBI:57692"/>
    </cofactor>
</comment>
<dbReference type="CDD" id="cd00567">
    <property type="entry name" value="ACAD"/>
    <property type="match status" value="1"/>
</dbReference>
<evidence type="ECO:0000313" key="8">
    <source>
        <dbReference type="EMBL" id="MDW5592779.1"/>
    </source>
</evidence>
<gene>
    <name evidence="8" type="ORF">R7226_00420</name>
</gene>
<evidence type="ECO:0000313" key="9">
    <source>
        <dbReference type="Proteomes" id="UP001284601"/>
    </source>
</evidence>
<dbReference type="Gene3D" id="1.10.540.10">
    <property type="entry name" value="Acyl-CoA dehydrogenase/oxidase, N-terminal domain"/>
    <property type="match status" value="1"/>
</dbReference>
<accession>A0ABU4HHJ2</accession>
<evidence type="ECO:0000259" key="7">
    <source>
        <dbReference type="Pfam" id="PF02771"/>
    </source>
</evidence>
<evidence type="ECO:0000256" key="1">
    <source>
        <dbReference type="ARBA" id="ARBA00001974"/>
    </source>
</evidence>
<keyword evidence="9" id="KW-1185">Reference proteome</keyword>
<dbReference type="PANTHER" id="PTHR43884:SF20">
    <property type="entry name" value="ACYL-COA DEHYDROGENASE FADE28"/>
    <property type="match status" value="1"/>
</dbReference>
<evidence type="ECO:0000256" key="4">
    <source>
        <dbReference type="ARBA" id="ARBA00022827"/>
    </source>
</evidence>
<sequence length="368" mass="38064">MEFAFTEEQEELRAVVRAFLAQRSRSEQVRAGFAPATWAQLIEQMELTAVALPEAVGGAGASFVEAGVALEETGRALLPAPYLPTVVGATALASAPLLQERVVGGAVVALALDAREPARPVAVARAGAGDAPAAPTHLLDGTVPHVLDGALAQLLVVSATVDGEPALFAVEADAAGVTIAAQPTLDGTRGQATVTLDGAPALRLSAPGEGAAALERLAGVLWVALAIEAVGSADRCLAMTVDYLRERVQFGRVLGTFQALRHRCADLAAELEGARATAHYAAWAVDGAPAELAVVAPLANAVCTRMLLHVAGETIQLHGGIGFTWEHDAHLYFKRAKASELLYGTPLELRRLAARRSGILEPAVQAAA</sequence>
<dbReference type="InterPro" id="IPR009100">
    <property type="entry name" value="AcylCoA_DH/oxidase_NM_dom_sf"/>
</dbReference>
<dbReference type="InterPro" id="IPR009075">
    <property type="entry name" value="AcylCo_DH/oxidase_C"/>
</dbReference>
<reference evidence="8 9" key="2">
    <citation type="submission" date="2023-10" db="EMBL/GenBank/DDBJ databases">
        <authorList>
            <person name="Han X.F."/>
        </authorList>
    </citation>
    <scope>NUCLEOTIDE SEQUENCE [LARGE SCALE GENOMIC DNA]</scope>
    <source>
        <strain evidence="8 9">KCTC 39840</strain>
    </source>
</reference>
<evidence type="ECO:0000256" key="2">
    <source>
        <dbReference type="ARBA" id="ARBA00009347"/>
    </source>
</evidence>
<dbReference type="SUPFAM" id="SSF56645">
    <property type="entry name" value="Acyl-CoA dehydrogenase NM domain-like"/>
    <property type="match status" value="1"/>
</dbReference>
<reference evidence="9" key="1">
    <citation type="submission" date="2023-07" db="EMBL/GenBank/DDBJ databases">
        <title>Conexibacter stalactiti sp. nov., isolated from stalactites in a lava cave and emended description of the genus Conexibacter.</title>
        <authorList>
            <person name="Lee S.D."/>
        </authorList>
    </citation>
    <scope>NUCLEOTIDE SEQUENCE [LARGE SCALE GENOMIC DNA]</scope>
    <source>
        <strain evidence="9">KCTC 39840</strain>
    </source>
</reference>
<feature type="domain" description="Acyl-CoA dehydrogenase/oxidase N-terminal" evidence="7">
    <location>
        <begin position="6"/>
        <end position="86"/>
    </location>
</feature>
<dbReference type="InterPro" id="IPR037069">
    <property type="entry name" value="AcylCoA_DH/ox_N_sf"/>
</dbReference>
<dbReference type="EC" id="1.-.-.-" evidence="8"/>
<dbReference type="SUPFAM" id="SSF47203">
    <property type="entry name" value="Acyl-CoA dehydrogenase C-terminal domain-like"/>
    <property type="match status" value="1"/>
</dbReference>
<keyword evidence="3" id="KW-0285">Flavoprotein</keyword>
<dbReference type="InterPro" id="IPR036250">
    <property type="entry name" value="AcylCo_DH-like_C"/>
</dbReference>
<dbReference type="EMBL" id="JAWSTH010000001">
    <property type="protein sequence ID" value="MDW5592779.1"/>
    <property type="molecule type" value="Genomic_DNA"/>
</dbReference>
<evidence type="ECO:0000259" key="6">
    <source>
        <dbReference type="Pfam" id="PF00441"/>
    </source>
</evidence>
<dbReference type="InterPro" id="IPR046373">
    <property type="entry name" value="Acyl-CoA_Oxase/DH_mid-dom_sf"/>
</dbReference>
<dbReference type="Pfam" id="PF02771">
    <property type="entry name" value="Acyl-CoA_dh_N"/>
    <property type="match status" value="1"/>
</dbReference>
<comment type="caution">
    <text evidence="8">The sequence shown here is derived from an EMBL/GenBank/DDBJ whole genome shotgun (WGS) entry which is preliminary data.</text>
</comment>
<proteinExistence type="inferred from homology"/>
<evidence type="ECO:0000256" key="3">
    <source>
        <dbReference type="ARBA" id="ARBA00022630"/>
    </source>
</evidence>
<dbReference type="InterPro" id="IPR013786">
    <property type="entry name" value="AcylCoA_DH/ox_N"/>
</dbReference>
<comment type="similarity">
    <text evidence="2">Belongs to the acyl-CoA dehydrogenase family.</text>
</comment>
<dbReference type="Proteomes" id="UP001284601">
    <property type="component" value="Unassembled WGS sequence"/>
</dbReference>